<dbReference type="InterPro" id="IPR035919">
    <property type="entry name" value="EAL_sf"/>
</dbReference>
<dbReference type="eggNOG" id="COG5001">
    <property type="taxonomic scope" value="Bacteria"/>
</dbReference>
<evidence type="ECO:0000313" key="6">
    <source>
        <dbReference type="EMBL" id="AIY63766.1"/>
    </source>
</evidence>
<feature type="domain" description="GGDEF" evidence="5">
    <location>
        <begin position="435"/>
        <end position="568"/>
    </location>
</feature>
<gene>
    <name evidence="6" type="ORF">OM33_00255</name>
</gene>
<dbReference type="SUPFAM" id="SSF141868">
    <property type="entry name" value="EAL domain-like"/>
    <property type="match status" value="1"/>
</dbReference>
<dbReference type="Gene3D" id="3.20.20.450">
    <property type="entry name" value="EAL domain"/>
    <property type="match status" value="1"/>
</dbReference>
<dbReference type="InterPro" id="IPR000014">
    <property type="entry name" value="PAS"/>
</dbReference>
<accession>A0A0A7ECE0</accession>
<dbReference type="Pfam" id="PF00563">
    <property type="entry name" value="EAL"/>
    <property type="match status" value="1"/>
</dbReference>
<dbReference type="InterPro" id="IPR043128">
    <property type="entry name" value="Rev_trsase/Diguanyl_cyclase"/>
</dbReference>
<dbReference type="STRING" id="1348114.OM33_00255"/>
<dbReference type="GO" id="GO:0000160">
    <property type="term" value="P:phosphorelay signal transduction system"/>
    <property type="evidence" value="ECO:0007669"/>
    <property type="project" value="InterPro"/>
</dbReference>
<dbReference type="InterPro" id="IPR029787">
    <property type="entry name" value="Nucleotide_cyclase"/>
</dbReference>
<dbReference type="SMART" id="SM00052">
    <property type="entry name" value="EAL"/>
    <property type="match status" value="1"/>
</dbReference>
<comment type="cofactor">
    <cofactor evidence="1">
        <name>Mg(2+)</name>
        <dbReference type="ChEBI" id="CHEBI:18420"/>
    </cofactor>
</comment>
<dbReference type="Pfam" id="PF00990">
    <property type="entry name" value="GGDEF"/>
    <property type="match status" value="1"/>
</dbReference>
<evidence type="ECO:0000259" key="5">
    <source>
        <dbReference type="PROSITE" id="PS50887"/>
    </source>
</evidence>
<dbReference type="PANTHER" id="PTHR44757:SF4">
    <property type="entry name" value="DIGUANYLATE CYCLASE DGCE-RELATED"/>
    <property type="match status" value="1"/>
</dbReference>
<dbReference type="InterPro" id="IPR035965">
    <property type="entry name" value="PAS-like_dom_sf"/>
</dbReference>
<dbReference type="NCBIfam" id="TIGR00254">
    <property type="entry name" value="GGDEF"/>
    <property type="match status" value="1"/>
</dbReference>
<protein>
    <submittedName>
        <fullName evidence="6">Diguanylate phosphodiesterase</fullName>
    </submittedName>
</protein>
<evidence type="ECO:0000256" key="2">
    <source>
        <dbReference type="PROSITE-ProRule" id="PRU00169"/>
    </source>
</evidence>
<dbReference type="SUPFAM" id="SSF55073">
    <property type="entry name" value="Nucleotide cyclase"/>
    <property type="match status" value="1"/>
</dbReference>
<feature type="domain" description="Response regulatory" evidence="3">
    <location>
        <begin position="6"/>
        <end position="125"/>
    </location>
</feature>
<dbReference type="HOGENOM" id="CLU_000445_70_50_6"/>
<dbReference type="SMART" id="SM00267">
    <property type="entry name" value="GGDEF"/>
    <property type="match status" value="1"/>
</dbReference>
<dbReference type="GO" id="GO:0003824">
    <property type="term" value="F:catalytic activity"/>
    <property type="evidence" value="ECO:0007669"/>
    <property type="project" value="UniProtKB-ARBA"/>
</dbReference>
<dbReference type="PROSITE" id="PS50887">
    <property type="entry name" value="GGDEF"/>
    <property type="match status" value="1"/>
</dbReference>
<dbReference type="PROSITE" id="PS50110">
    <property type="entry name" value="RESPONSE_REGULATORY"/>
    <property type="match status" value="1"/>
</dbReference>
<feature type="domain" description="EAL" evidence="4">
    <location>
        <begin position="579"/>
        <end position="828"/>
    </location>
</feature>
<dbReference type="AlphaFoldDB" id="A0A0A7ECE0"/>
<dbReference type="OrthoDB" id="9816034at2"/>
<dbReference type="EMBL" id="CP009888">
    <property type="protein sequence ID" value="AIY63766.1"/>
    <property type="molecule type" value="Genomic_DNA"/>
</dbReference>
<sequence length="832" mass="93518">MSNKLKLLVVTPDIKLSTQLVDALKDVDVFDIELKNNSLEALDLLKKQPVNLIITDLAIGEIDGWRFSRMVRSGLLASAKNTPIVLIPPTYCERIAETTARAYGIDAILQHDKLKTLPHLLANILSEHMDKSSRLPLLLVESNEERAAQITHDLELGFSITTVDNCANAQTLIQQYKYAIVLIDATHGSFDRVNRFLQELRIHRPNQAVVTIIDSQDADFAERLLLLGVTDFIRLPFNHNIINKVCEQAARREDFMVSYDDFAEKVELLSKSQQGYKDLFSAHQRILMHLNTAVIEIDQAQNICFLNPAWEALTGNGLQSSIGKPLASFFSEKDAIKLNELITSIKVIPGSKNKAELQINHKSGHQIWIECKLQSIKEAHVKSNITLSIDNIDERKQAEFSLQHLAHHDTLTNLHNRYFFDQQLNHFCKKVADKQEHALLYIDLDHFKIINDSQGHQQGDKVLKKVAKLFEQCVSGDALVCRLGGDEFAIILENTDLLDAHMIGESLCQTIENQSFRFGDQNYSISCSIGLTQINSKNCDASECLKQADIALYVAKSRGRNIVHCYSESDANTKQLLSGITWAHSIKEALKAQSLTMHFQPIWCYKEQKVSYYEALVRLIVNDEIIYPNQFIPSLELVTDIDLLDQNVIEKTIALLGEYPELNRVAINLSAQAFNNANLLNIIAESLKLHNVSPERLTFEITESASISNLVATTAMITQLQKIGCQFSIDDFGTGFSTFSYLKQLPANQVKIDGSFVKDMTQDSIDKALVNAIKDISHSLGKTCVAEYVEDQETFELLEEIGVDYAQGYFIGKPISAPEIRKQKNISTNSIA</sequence>
<evidence type="ECO:0000259" key="3">
    <source>
        <dbReference type="PROSITE" id="PS50110"/>
    </source>
</evidence>
<dbReference type="InterPro" id="IPR001789">
    <property type="entry name" value="Sig_transdc_resp-reg_receiver"/>
</dbReference>
<dbReference type="CDD" id="cd01948">
    <property type="entry name" value="EAL"/>
    <property type="match status" value="1"/>
</dbReference>
<dbReference type="Gene3D" id="3.30.450.20">
    <property type="entry name" value="PAS domain"/>
    <property type="match status" value="1"/>
</dbReference>
<dbReference type="PROSITE" id="PS50883">
    <property type="entry name" value="EAL"/>
    <property type="match status" value="1"/>
</dbReference>
<evidence type="ECO:0000313" key="7">
    <source>
        <dbReference type="Proteomes" id="UP000030341"/>
    </source>
</evidence>
<dbReference type="InterPro" id="IPR000160">
    <property type="entry name" value="GGDEF_dom"/>
</dbReference>
<evidence type="ECO:0000259" key="4">
    <source>
        <dbReference type="PROSITE" id="PS50883"/>
    </source>
</evidence>
<dbReference type="Proteomes" id="UP000030341">
    <property type="component" value="Chromosome 1"/>
</dbReference>
<dbReference type="KEGG" id="pseo:OM33_00255"/>
<dbReference type="InterPro" id="IPR052155">
    <property type="entry name" value="Biofilm_reg_signaling"/>
</dbReference>
<keyword evidence="2" id="KW-0597">Phosphoprotein</keyword>
<dbReference type="SUPFAM" id="SSF55785">
    <property type="entry name" value="PYP-like sensor domain (PAS domain)"/>
    <property type="match status" value="1"/>
</dbReference>
<dbReference type="CDD" id="cd00130">
    <property type="entry name" value="PAS"/>
    <property type="match status" value="1"/>
</dbReference>
<dbReference type="InterPro" id="IPR001633">
    <property type="entry name" value="EAL_dom"/>
</dbReference>
<dbReference type="Gene3D" id="3.40.50.2300">
    <property type="match status" value="2"/>
</dbReference>
<dbReference type="Gene3D" id="3.30.70.270">
    <property type="match status" value="1"/>
</dbReference>
<proteinExistence type="predicted"/>
<dbReference type="FunFam" id="3.30.70.270:FF:000001">
    <property type="entry name" value="Diguanylate cyclase domain protein"/>
    <property type="match status" value="1"/>
</dbReference>
<dbReference type="PANTHER" id="PTHR44757">
    <property type="entry name" value="DIGUANYLATE CYCLASE DGCP"/>
    <property type="match status" value="1"/>
</dbReference>
<feature type="modified residue" description="4-aspartylphosphate" evidence="2">
    <location>
        <position position="56"/>
    </location>
</feature>
<name>A0A0A7ECE0_9GAMM</name>
<dbReference type="SUPFAM" id="SSF52172">
    <property type="entry name" value="CheY-like"/>
    <property type="match status" value="2"/>
</dbReference>
<keyword evidence="7" id="KW-1185">Reference proteome</keyword>
<dbReference type="Pfam" id="PF13426">
    <property type="entry name" value="PAS_9"/>
    <property type="match status" value="1"/>
</dbReference>
<organism evidence="6 7">
    <name type="scientific">Pseudoalteromonas piratica</name>
    <dbReference type="NCBI Taxonomy" id="1348114"/>
    <lineage>
        <taxon>Bacteria</taxon>
        <taxon>Pseudomonadati</taxon>
        <taxon>Pseudomonadota</taxon>
        <taxon>Gammaproteobacteria</taxon>
        <taxon>Alteromonadales</taxon>
        <taxon>Pseudoalteromonadaceae</taxon>
        <taxon>Pseudoalteromonas</taxon>
    </lineage>
</organism>
<dbReference type="CDD" id="cd01949">
    <property type="entry name" value="GGDEF"/>
    <property type="match status" value="1"/>
</dbReference>
<evidence type="ECO:0000256" key="1">
    <source>
        <dbReference type="ARBA" id="ARBA00001946"/>
    </source>
</evidence>
<reference evidence="6 7" key="1">
    <citation type="submission" date="2014-11" db="EMBL/GenBank/DDBJ databases">
        <title>Complete Genome Sequence of Pseudoalteromonas sp. Strain OCN003 Isolated from Kaneohe Bay, Oahu, Hawaii.</title>
        <authorList>
            <person name="Beurmann S."/>
            <person name="Videau P."/>
            <person name="Ushijima B."/>
            <person name="Smith A.M."/>
            <person name="Aeby G.S."/>
            <person name="Callahan S.M."/>
            <person name="Belcaid M."/>
        </authorList>
    </citation>
    <scope>NUCLEOTIDE SEQUENCE [LARGE SCALE GENOMIC DNA]</scope>
    <source>
        <strain evidence="6 7">OCN003</strain>
    </source>
</reference>
<dbReference type="NCBIfam" id="TIGR00229">
    <property type="entry name" value="sensory_box"/>
    <property type="match status" value="1"/>
</dbReference>
<dbReference type="InterPro" id="IPR011006">
    <property type="entry name" value="CheY-like_superfamily"/>
</dbReference>
<dbReference type="RefSeq" id="WP_038637229.1">
    <property type="nucleotide sequence ID" value="NZ_CP009888.1"/>
</dbReference>